<accession>A0A1T4Z688</accession>
<evidence type="ECO:0000256" key="1">
    <source>
        <dbReference type="SAM" id="MobiDB-lite"/>
    </source>
</evidence>
<name>A0A1T4Z688_9ACTN</name>
<reference evidence="3" key="1">
    <citation type="submission" date="2017-02" db="EMBL/GenBank/DDBJ databases">
        <authorList>
            <person name="Varghese N."/>
            <person name="Submissions S."/>
        </authorList>
    </citation>
    <scope>NUCLEOTIDE SEQUENCE [LARGE SCALE GENOMIC DNA]</scope>
    <source>
        <strain evidence="3">9H-4</strain>
    </source>
</reference>
<dbReference type="EMBL" id="LT796768">
    <property type="protein sequence ID" value="SKB09393.1"/>
    <property type="molecule type" value="Genomic_DNA"/>
</dbReference>
<proteinExistence type="predicted"/>
<feature type="region of interest" description="Disordered" evidence="1">
    <location>
        <begin position="35"/>
        <end position="84"/>
    </location>
</feature>
<feature type="compositionally biased region" description="Basic and acidic residues" evidence="1">
    <location>
        <begin position="52"/>
        <end position="75"/>
    </location>
</feature>
<evidence type="ECO:0000313" key="3">
    <source>
        <dbReference type="Proteomes" id="UP000191040"/>
    </source>
</evidence>
<dbReference type="STRING" id="1736691.SAMN06295964_2660"/>
<keyword evidence="3" id="KW-1185">Reference proteome</keyword>
<organism evidence="2 3">
    <name type="scientific">Aeromicrobium choanae</name>
    <dbReference type="NCBI Taxonomy" id="1736691"/>
    <lineage>
        <taxon>Bacteria</taxon>
        <taxon>Bacillati</taxon>
        <taxon>Actinomycetota</taxon>
        <taxon>Actinomycetes</taxon>
        <taxon>Propionibacteriales</taxon>
        <taxon>Nocardioidaceae</taxon>
        <taxon>Aeromicrobium</taxon>
    </lineage>
</organism>
<gene>
    <name evidence="2" type="ORF">SAMN06295964_2660</name>
</gene>
<evidence type="ECO:0000313" key="2">
    <source>
        <dbReference type="EMBL" id="SKB09393.1"/>
    </source>
</evidence>
<dbReference type="AlphaFoldDB" id="A0A1T4Z688"/>
<protein>
    <submittedName>
        <fullName evidence="2">Uncharacterized protein</fullName>
    </submittedName>
</protein>
<dbReference type="Proteomes" id="UP000191040">
    <property type="component" value="Chromosome I"/>
</dbReference>
<sequence length="84" mass="9409">MHREPLSPRAPRSRIGHDEPMAYFYCLKHNTVEGDEGCKASDRLGPYESEAEASRALDTAHEKSKAWDEDPKWNDDAPPAGSPE</sequence>